<dbReference type="SUPFAM" id="SSF55711">
    <property type="entry name" value="Subdomain of clathrin and coatomer appendage domain"/>
    <property type="match status" value="1"/>
</dbReference>
<dbReference type="PANTHER" id="PTHR22780">
    <property type="entry name" value="ADAPTIN, ALPHA/GAMMA/EPSILON"/>
    <property type="match status" value="1"/>
</dbReference>
<dbReference type="InterPro" id="IPR008152">
    <property type="entry name" value="Clathrin_a/b/g-adaptin_app_Ig"/>
</dbReference>
<dbReference type="Gene3D" id="1.25.10.10">
    <property type="entry name" value="Leucine-rich Repeat Variant"/>
    <property type="match status" value="1"/>
</dbReference>
<protein>
    <recommendedName>
        <fullName evidence="6">Clathrin adaptor alpha/beta/gamma-adaptin appendage Ig-like subdomain domain-containing protein</fullName>
    </recommendedName>
</protein>
<dbReference type="Gene3D" id="3.30.310.10">
    <property type="entry name" value="TATA-Binding Protein"/>
    <property type="match status" value="1"/>
</dbReference>
<dbReference type="Pfam" id="PF02296">
    <property type="entry name" value="Alpha_adaptin_C"/>
    <property type="match status" value="1"/>
</dbReference>
<feature type="domain" description="Clathrin adaptor alpha/beta/gamma-adaptin appendage Ig-like subdomain" evidence="6">
    <location>
        <begin position="862"/>
        <end position="975"/>
    </location>
</feature>
<reference evidence="7 8" key="1">
    <citation type="journal article" date="2024" name="Microbiol. Resour. Announc.">
        <title>Genome annotations for the ascomycete fungi Trichoderma harzianum, Trichoderma aggressivum, and Purpureocillium lilacinum.</title>
        <authorList>
            <person name="Beijen E.P.W."/>
            <person name="Ohm R.A."/>
        </authorList>
    </citation>
    <scope>NUCLEOTIDE SEQUENCE [LARGE SCALE GENOMIC DNA]</scope>
    <source>
        <strain evidence="7 8">CBS 150709</strain>
    </source>
</reference>
<keyword evidence="3" id="KW-0653">Protein transport</keyword>
<keyword evidence="2" id="KW-0813">Transport</keyword>
<sequence length="1118" mass="124259">MNALGIQEAWVGYPPLRGVAQSHQHLRSTACPAAAAARANDDLDHGPLPPLPSPASRPSTARRLHRLRPLDGCKLGHRYCCNVRAGQPLHACLGSPLLPQPPGPIRLSRFAHDPRPCSDSDDDDAPLTKAREPTSKPCPTAAAIAMSSSGSGFLGRSSSSNANMRGLVQFIADLRNARARELEEKRINKELANIRQKFKDGNLSGYHKKKYVCKLLYIYILGWNVDFGHLEAVNLISANKYSEKQIGYLAMTLFLHEKHELLHLVVNSIRKDLMDHNELFNCLALHAIANVGGREMGEALSGEVHRLLISPTSKPFVKKKAALTLLRLYRKHPDIVSPQWAERIIHLMDDTDLGVALSVTSLVMTLAQDNLEQYKGAYTKAAARLKRIIIDGEYTTDYLYYKVPCPWLQVKLLRLLQYFAPSEDTHVREMIRESLERILNLAMEANKNVQQNNAQNAVLFEAINLIIHLDTEHALMKQISSRLGRFIQSRETNVRYLGLEAMTHLAARSETLGPIKQHQDIILGSLKDRDISVRRKGLDLLYSMCDATNAQIIVGELLHYLQNADFAIREEMVLKIAILTEKYATDVQWYVDISLRLIAMAGDHVSDEVWQRVIQIVTNNEELQVYAAQNALQHIKSEHCHETLVKIGAYILGEFGHLVADQPRCSPIEQFMALRSKLAACSPSTRAMILSCFVKFVNLFPEIKPQLLHTFDVYTHTLDSEMQQRACEYLALARMPTDDLLRTVCDEMPPFPERESALLSRLHQKHANTSDRRTWVVGGKDANADGTELGMAKAGSLKRTFSAAVPLNGGKGHGGANGNANGATDLAGLDMNAPTPAEPKMLKPPNLASAAHLSPGWEKGFDRLILRSEGVLYEDGQVQIGVRSEYRGQMACLIAYFTNKTPGAMTSFTTTLDLDEAEKGKLTWDVKNLPESTIAPGAQSQQVTMFEAKRVFDKSPTIRVSYLAGALQALTLKLPVAIHKFMDPADLSAEDFFKRWKQIGAGPREAQEIFGLAPGKGSGREITERFVNKTIEGFRWRVLDMVDPNPKNIVGASVLHTSEGGKFGCLLRLEPNYGSQMIRMTIRATDESVPSVLLKLMQDRISMGHSTSREQPGSPTFA</sequence>
<name>A0ABR0BT82_PURLI</name>
<dbReference type="InterPro" id="IPR003164">
    <property type="entry name" value="Clathrin_a-adaptin_app_sub_C"/>
</dbReference>
<evidence type="ECO:0000256" key="3">
    <source>
        <dbReference type="ARBA" id="ARBA00022927"/>
    </source>
</evidence>
<dbReference type="EMBL" id="JAWRVI010000033">
    <property type="protein sequence ID" value="KAK4087250.1"/>
    <property type="molecule type" value="Genomic_DNA"/>
</dbReference>
<evidence type="ECO:0000313" key="7">
    <source>
        <dbReference type="EMBL" id="KAK4087250.1"/>
    </source>
</evidence>
<feature type="region of interest" description="Disordered" evidence="5">
    <location>
        <begin position="37"/>
        <end position="62"/>
    </location>
</feature>
<gene>
    <name evidence="7" type="ORF">Purlil1_8325</name>
</gene>
<comment type="subcellular location">
    <subcellularLocation>
        <location evidence="1">Endomembrane system</location>
    </subcellularLocation>
</comment>
<feature type="region of interest" description="Disordered" evidence="5">
    <location>
        <begin position="111"/>
        <end position="138"/>
    </location>
</feature>
<dbReference type="Gene3D" id="2.60.40.1230">
    <property type="match status" value="1"/>
</dbReference>
<dbReference type="SUPFAM" id="SSF49348">
    <property type="entry name" value="Clathrin adaptor appendage domain"/>
    <property type="match status" value="1"/>
</dbReference>
<proteinExistence type="predicted"/>
<dbReference type="Pfam" id="PF01602">
    <property type="entry name" value="Adaptin_N"/>
    <property type="match status" value="1"/>
</dbReference>
<dbReference type="Pfam" id="PF02883">
    <property type="entry name" value="Alpha_adaptinC2"/>
    <property type="match status" value="1"/>
</dbReference>
<organism evidence="7 8">
    <name type="scientific">Purpureocillium lilacinum</name>
    <name type="common">Paecilomyces lilacinus</name>
    <dbReference type="NCBI Taxonomy" id="33203"/>
    <lineage>
        <taxon>Eukaryota</taxon>
        <taxon>Fungi</taxon>
        <taxon>Dikarya</taxon>
        <taxon>Ascomycota</taxon>
        <taxon>Pezizomycotina</taxon>
        <taxon>Sordariomycetes</taxon>
        <taxon>Hypocreomycetidae</taxon>
        <taxon>Hypocreales</taxon>
        <taxon>Ophiocordycipitaceae</taxon>
        <taxon>Purpureocillium</taxon>
    </lineage>
</organism>
<comment type="caution">
    <text evidence="7">The sequence shown here is derived from an EMBL/GenBank/DDBJ whole genome shotgun (WGS) entry which is preliminary data.</text>
</comment>
<dbReference type="SMART" id="SM00809">
    <property type="entry name" value="Alpha_adaptinC2"/>
    <property type="match status" value="1"/>
</dbReference>
<evidence type="ECO:0000256" key="4">
    <source>
        <dbReference type="ARBA" id="ARBA00023136"/>
    </source>
</evidence>
<dbReference type="InterPro" id="IPR012295">
    <property type="entry name" value="TBP_dom_sf"/>
</dbReference>
<evidence type="ECO:0000313" key="8">
    <source>
        <dbReference type="Proteomes" id="UP001287286"/>
    </source>
</evidence>
<evidence type="ECO:0000256" key="1">
    <source>
        <dbReference type="ARBA" id="ARBA00004308"/>
    </source>
</evidence>
<keyword evidence="8" id="KW-1185">Reference proteome</keyword>
<evidence type="ECO:0000259" key="6">
    <source>
        <dbReference type="SMART" id="SM00809"/>
    </source>
</evidence>
<dbReference type="InterPro" id="IPR002553">
    <property type="entry name" value="Clathrin/coatomer_adapt-like_N"/>
</dbReference>
<dbReference type="InterPro" id="IPR050840">
    <property type="entry name" value="Adaptor_Complx_Large_Subunit"/>
</dbReference>
<keyword evidence="4" id="KW-0472">Membrane</keyword>
<dbReference type="InterPro" id="IPR011989">
    <property type="entry name" value="ARM-like"/>
</dbReference>
<dbReference type="InterPro" id="IPR016024">
    <property type="entry name" value="ARM-type_fold"/>
</dbReference>
<dbReference type="InterPro" id="IPR013041">
    <property type="entry name" value="Clathrin_app_Ig-like_sf"/>
</dbReference>
<accession>A0ABR0BT82</accession>
<dbReference type="SUPFAM" id="SSF48371">
    <property type="entry name" value="ARM repeat"/>
    <property type="match status" value="1"/>
</dbReference>
<dbReference type="InterPro" id="IPR009028">
    <property type="entry name" value="Coatomer/calthrin_app_sub_C"/>
</dbReference>
<dbReference type="Proteomes" id="UP001287286">
    <property type="component" value="Unassembled WGS sequence"/>
</dbReference>
<evidence type="ECO:0000256" key="5">
    <source>
        <dbReference type="SAM" id="MobiDB-lite"/>
    </source>
</evidence>
<evidence type="ECO:0000256" key="2">
    <source>
        <dbReference type="ARBA" id="ARBA00022448"/>
    </source>
</evidence>